<dbReference type="PANTHER" id="PTHR42748">
    <property type="entry name" value="NITROGEN METABOLITE REPRESSION PROTEIN NMRA FAMILY MEMBER"/>
    <property type="match status" value="1"/>
</dbReference>
<feature type="domain" description="NmrA-like" evidence="4">
    <location>
        <begin position="14"/>
        <end position="307"/>
    </location>
</feature>
<dbReference type="Pfam" id="PF05368">
    <property type="entry name" value="NmrA"/>
    <property type="match status" value="1"/>
</dbReference>
<dbReference type="InterPro" id="IPR036291">
    <property type="entry name" value="NAD(P)-bd_dom_sf"/>
</dbReference>
<dbReference type="OMA" id="FHYMNEL"/>
<dbReference type="Proteomes" id="UP000016924">
    <property type="component" value="Unassembled WGS sequence"/>
</dbReference>
<dbReference type="GO" id="GO:0016491">
    <property type="term" value="F:oxidoreductase activity"/>
    <property type="evidence" value="ECO:0007669"/>
    <property type="project" value="UniProtKB-KW"/>
</dbReference>
<accession>R7Z3Z0</accession>
<evidence type="ECO:0000313" key="5">
    <source>
        <dbReference type="EMBL" id="EON68739.1"/>
    </source>
</evidence>
<keyword evidence="6" id="KW-1185">Reference proteome</keyword>
<organism evidence="5 6">
    <name type="scientific">Coniosporium apollinis (strain CBS 100218)</name>
    <name type="common">Rock-inhabiting black yeast</name>
    <dbReference type="NCBI Taxonomy" id="1168221"/>
    <lineage>
        <taxon>Eukaryota</taxon>
        <taxon>Fungi</taxon>
        <taxon>Dikarya</taxon>
        <taxon>Ascomycota</taxon>
        <taxon>Pezizomycotina</taxon>
        <taxon>Dothideomycetes</taxon>
        <taxon>Dothideomycetes incertae sedis</taxon>
        <taxon>Coniosporium</taxon>
    </lineage>
</organism>
<dbReference type="OrthoDB" id="300709at2759"/>
<keyword evidence="3" id="KW-0560">Oxidoreductase</keyword>
<evidence type="ECO:0000256" key="2">
    <source>
        <dbReference type="ARBA" id="ARBA00022857"/>
    </source>
</evidence>
<evidence type="ECO:0000256" key="3">
    <source>
        <dbReference type="ARBA" id="ARBA00023002"/>
    </source>
</evidence>
<dbReference type="RefSeq" id="XP_007784056.1">
    <property type="nucleotide sequence ID" value="XM_007785866.1"/>
</dbReference>
<dbReference type="AlphaFoldDB" id="R7Z3Z0"/>
<dbReference type="InterPro" id="IPR051164">
    <property type="entry name" value="NmrA-like_oxidored"/>
</dbReference>
<comment type="similarity">
    <text evidence="1">Belongs to the NmrA-type oxidoreductase family.</text>
</comment>
<dbReference type="GO" id="GO:0005634">
    <property type="term" value="C:nucleus"/>
    <property type="evidence" value="ECO:0007669"/>
    <property type="project" value="TreeGrafter"/>
</dbReference>
<evidence type="ECO:0000313" key="6">
    <source>
        <dbReference type="Proteomes" id="UP000016924"/>
    </source>
</evidence>
<evidence type="ECO:0000256" key="1">
    <source>
        <dbReference type="ARBA" id="ARBA00006328"/>
    </source>
</evidence>
<dbReference type="InterPro" id="IPR008030">
    <property type="entry name" value="NmrA-like"/>
</dbReference>
<proteinExistence type="inferred from homology"/>
<evidence type="ECO:0000259" key="4">
    <source>
        <dbReference type="Pfam" id="PF05368"/>
    </source>
</evidence>
<dbReference type="PANTHER" id="PTHR42748:SF30">
    <property type="entry name" value="NMRA-LIKE DOMAIN-CONTAINING PROTEIN"/>
    <property type="match status" value="1"/>
</dbReference>
<dbReference type="Gene3D" id="3.90.25.10">
    <property type="entry name" value="UDP-galactose 4-epimerase, domain 1"/>
    <property type="match status" value="1"/>
</dbReference>
<dbReference type="EMBL" id="JH767600">
    <property type="protein sequence ID" value="EON68739.1"/>
    <property type="molecule type" value="Genomic_DNA"/>
</dbReference>
<name>R7Z3Z0_CONA1</name>
<reference evidence="6" key="1">
    <citation type="submission" date="2012-06" db="EMBL/GenBank/DDBJ databases">
        <title>The genome sequence of Coniosporium apollinis CBS 100218.</title>
        <authorList>
            <consortium name="The Broad Institute Genome Sequencing Platform"/>
            <person name="Cuomo C."/>
            <person name="Gorbushina A."/>
            <person name="Noack S."/>
            <person name="Walker B."/>
            <person name="Young S.K."/>
            <person name="Zeng Q."/>
            <person name="Gargeya S."/>
            <person name="Fitzgerald M."/>
            <person name="Haas B."/>
            <person name="Abouelleil A."/>
            <person name="Alvarado L."/>
            <person name="Arachchi H.M."/>
            <person name="Berlin A.M."/>
            <person name="Chapman S.B."/>
            <person name="Goldberg J."/>
            <person name="Griggs A."/>
            <person name="Gujja S."/>
            <person name="Hansen M."/>
            <person name="Howarth C."/>
            <person name="Imamovic A."/>
            <person name="Larimer J."/>
            <person name="McCowan C."/>
            <person name="Montmayeur A."/>
            <person name="Murphy C."/>
            <person name="Neiman D."/>
            <person name="Pearson M."/>
            <person name="Priest M."/>
            <person name="Roberts A."/>
            <person name="Saif S."/>
            <person name="Shea T."/>
            <person name="Sisk P."/>
            <person name="Sykes S."/>
            <person name="Wortman J."/>
            <person name="Nusbaum C."/>
            <person name="Birren B."/>
        </authorList>
    </citation>
    <scope>NUCLEOTIDE SEQUENCE [LARGE SCALE GENOMIC DNA]</scope>
    <source>
        <strain evidence="6">CBS 100218</strain>
    </source>
</reference>
<keyword evidence="2" id="KW-0521">NADP</keyword>
<protein>
    <recommendedName>
        <fullName evidence="4">NmrA-like domain-containing protein</fullName>
    </recommendedName>
</protein>
<dbReference type="GeneID" id="19905308"/>
<sequence length="321" mass="35470">MSVIERVREQHPALKLRGLTRNPDSLASQLLKAKGVEMVAADMSDEESLVAAFKGATAIFAMTDFWKPFFAHLSSGHPDPWVVSETEEVDKGKKIAQAAATTLSTLTHFIFSSLPDPVRSSGGRIRTLAHINGKAKISQYIENLSPDPEGRKLADVTISLWCGYFMENYIEFDINKPRKRADGAFVISNPANPSIPIPHLAARNDVGLFVSALLNHPPQSLKGKPVVAASTTLTYKEAAANFSKVCGYKVKYEQMPAGQLTRSLPGIGAVFEDMFNYLNDFGFWGNMETLNADDIQVKGNLTTFEDFVRQHDWARFFADPE</sequence>
<dbReference type="Gene3D" id="3.40.50.720">
    <property type="entry name" value="NAD(P)-binding Rossmann-like Domain"/>
    <property type="match status" value="1"/>
</dbReference>
<dbReference type="HOGENOM" id="CLU_007383_8_6_1"/>
<gene>
    <name evidence="5" type="ORF">W97_07997</name>
</gene>
<dbReference type="SUPFAM" id="SSF51735">
    <property type="entry name" value="NAD(P)-binding Rossmann-fold domains"/>
    <property type="match status" value="1"/>
</dbReference>